<feature type="domain" description="Cathepsin propeptide inhibitor" evidence="1">
    <location>
        <begin position="354"/>
        <end position="411"/>
    </location>
</feature>
<dbReference type="Pfam" id="PF08246">
    <property type="entry name" value="Inhibitor_I29"/>
    <property type="match status" value="1"/>
</dbReference>
<proteinExistence type="predicted"/>
<dbReference type="SUPFAM" id="SSF54001">
    <property type="entry name" value="Cysteine proteinases"/>
    <property type="match status" value="1"/>
</dbReference>
<evidence type="ECO:0000313" key="3">
    <source>
        <dbReference type="Proteomes" id="UP000594454"/>
    </source>
</evidence>
<dbReference type="Gene3D" id="1.10.287.2250">
    <property type="match status" value="1"/>
</dbReference>
<organism evidence="2 3">
    <name type="scientific">Hermetia illucens</name>
    <name type="common">Black soldier fly</name>
    <dbReference type="NCBI Taxonomy" id="343691"/>
    <lineage>
        <taxon>Eukaryota</taxon>
        <taxon>Metazoa</taxon>
        <taxon>Ecdysozoa</taxon>
        <taxon>Arthropoda</taxon>
        <taxon>Hexapoda</taxon>
        <taxon>Insecta</taxon>
        <taxon>Pterygota</taxon>
        <taxon>Neoptera</taxon>
        <taxon>Endopterygota</taxon>
        <taxon>Diptera</taxon>
        <taxon>Brachycera</taxon>
        <taxon>Stratiomyomorpha</taxon>
        <taxon>Stratiomyidae</taxon>
        <taxon>Hermetiinae</taxon>
        <taxon>Hermetia</taxon>
    </lineage>
</organism>
<dbReference type="OrthoDB" id="415411at2759"/>
<dbReference type="SMART" id="SM00848">
    <property type="entry name" value="Inhibitor_I29"/>
    <property type="match status" value="1"/>
</dbReference>
<dbReference type="GO" id="GO:0016787">
    <property type="term" value="F:hydrolase activity"/>
    <property type="evidence" value="ECO:0007669"/>
    <property type="project" value="UniProtKB-ARBA"/>
</dbReference>
<dbReference type="Gene3D" id="3.40.720.10">
    <property type="entry name" value="Alkaline Phosphatase, subunit A"/>
    <property type="match status" value="1"/>
</dbReference>
<reference evidence="2 3" key="1">
    <citation type="submission" date="2020-11" db="EMBL/GenBank/DDBJ databases">
        <authorList>
            <person name="Wallbank WR R."/>
            <person name="Pardo Diaz C."/>
            <person name="Kozak K."/>
            <person name="Martin S."/>
            <person name="Jiggins C."/>
            <person name="Moest M."/>
            <person name="Warren A I."/>
            <person name="Generalovic N T."/>
            <person name="Byers J.R.P. K."/>
            <person name="Montejo-Kovacevich G."/>
            <person name="Yen C E."/>
        </authorList>
    </citation>
    <scope>NUCLEOTIDE SEQUENCE [LARGE SCALE GENOMIC DNA]</scope>
</reference>
<name>A0A7R8Z043_HERIL</name>
<protein>
    <recommendedName>
        <fullName evidence="1">Cathepsin propeptide inhibitor domain-containing protein</fullName>
    </recommendedName>
</protein>
<dbReference type="PANTHER" id="PTHR10151">
    <property type="entry name" value="ECTONUCLEOTIDE PYROPHOSPHATASE/PHOSPHODIESTERASE"/>
    <property type="match status" value="1"/>
</dbReference>
<dbReference type="InParanoid" id="A0A7R8Z043"/>
<dbReference type="AlphaFoldDB" id="A0A7R8Z043"/>
<dbReference type="Gene3D" id="3.30.1360.180">
    <property type="match status" value="1"/>
</dbReference>
<dbReference type="EMBL" id="LR899013">
    <property type="protein sequence ID" value="CAD7090633.1"/>
    <property type="molecule type" value="Genomic_DNA"/>
</dbReference>
<dbReference type="InterPro" id="IPR002591">
    <property type="entry name" value="Phosphodiest/P_Trfase"/>
</dbReference>
<gene>
    <name evidence="2" type="ORF">HERILL_LOCUS13101</name>
</gene>
<accession>A0A7R8Z043</accession>
<dbReference type="InterPro" id="IPR013201">
    <property type="entry name" value="Prot_inhib_I29"/>
</dbReference>
<dbReference type="CDD" id="cd16018">
    <property type="entry name" value="Enpp"/>
    <property type="match status" value="1"/>
</dbReference>
<dbReference type="Proteomes" id="UP000594454">
    <property type="component" value="Chromosome 5"/>
</dbReference>
<dbReference type="InterPro" id="IPR038765">
    <property type="entry name" value="Papain-like_cys_pep_sf"/>
</dbReference>
<dbReference type="PANTHER" id="PTHR10151:SF120">
    <property type="entry name" value="BIS(5'-ADENOSYL)-TRIPHOSPHATASE"/>
    <property type="match status" value="1"/>
</dbReference>
<sequence length="423" mass="47612">MGWDTNVEHISSGNLEIIEQTTGLYPEYHGVLGSKLFDWKTQKELNYSEELFKFNKDVVPLWTLNEINGGTSGCLMWPGSEFAYKNVTCSYTIRYQTGKSLYELANIAFEWLTNGKRPANLVMMYINQPDRAGHLHGFASNKYMEQLRKVDDMASYLHRLLTSQSMNIDIVHISDHGMTSVTKARIIDLEKAMPSKGNYRIYSSTPVLQIVPEEGKFNTVLKKLQEFANSNEHFAVYDTKTFPGRWHCNNSRIGPITVVANLGYAFQDVVTNIVEICGGNLTSANISDIGIHGYDNVYKEMDGIFLASGPSFGPAKIAGRVKIIDLFDLFCHILEIENIPKSNGSIEGITSVLFERNQLESIANAADEQQHREIYVATKAKIAEHNAKYEAGQVTYSMGINHFADLTEEERGRYLGCRVPESK</sequence>
<evidence type="ECO:0000313" key="2">
    <source>
        <dbReference type="EMBL" id="CAD7090633.1"/>
    </source>
</evidence>
<keyword evidence="3" id="KW-1185">Reference proteome</keyword>
<dbReference type="InterPro" id="IPR017850">
    <property type="entry name" value="Alkaline_phosphatase_core_sf"/>
</dbReference>
<evidence type="ECO:0000259" key="1">
    <source>
        <dbReference type="SMART" id="SM00848"/>
    </source>
</evidence>
<dbReference type="Pfam" id="PF01663">
    <property type="entry name" value="Phosphodiest"/>
    <property type="match status" value="1"/>
</dbReference>
<dbReference type="SUPFAM" id="SSF53649">
    <property type="entry name" value="Alkaline phosphatase-like"/>
    <property type="match status" value="1"/>
</dbReference>